<reference evidence="2 3" key="1">
    <citation type="journal article" date="2015" name="Stand. Genomic Sci.">
        <title>Genomic Encyclopedia of Bacterial and Archaeal Type Strains, Phase III: the genomes of soil and plant-associated and newly described type strains.</title>
        <authorList>
            <person name="Whitman W.B."/>
            <person name="Woyke T."/>
            <person name="Klenk H.P."/>
            <person name="Zhou Y."/>
            <person name="Lilburn T.G."/>
            <person name="Beck B.J."/>
            <person name="De Vos P."/>
            <person name="Vandamme P."/>
            <person name="Eisen J.A."/>
            <person name="Garrity G."/>
            <person name="Hugenholtz P."/>
            <person name="Kyrpides N.C."/>
        </authorList>
    </citation>
    <scope>NUCLEOTIDE SEQUENCE [LARGE SCALE GENOMIC DNA]</scope>
    <source>
        <strain evidence="2 3">VKM Ac-2541</strain>
    </source>
</reference>
<evidence type="ECO:0008006" key="4">
    <source>
        <dbReference type="Google" id="ProtNLM"/>
    </source>
</evidence>
<dbReference type="OrthoDB" id="4326943at2"/>
<organism evidence="2 3">
    <name type="scientific">Kribbella antiqua</name>
    <dbReference type="NCBI Taxonomy" id="2512217"/>
    <lineage>
        <taxon>Bacteria</taxon>
        <taxon>Bacillati</taxon>
        <taxon>Actinomycetota</taxon>
        <taxon>Actinomycetes</taxon>
        <taxon>Propionibacteriales</taxon>
        <taxon>Kribbellaceae</taxon>
        <taxon>Kribbella</taxon>
    </lineage>
</organism>
<dbReference type="Proteomes" id="UP000295573">
    <property type="component" value="Unassembled WGS sequence"/>
</dbReference>
<dbReference type="EMBL" id="SLWR01000012">
    <property type="protein sequence ID" value="TCO43613.1"/>
    <property type="molecule type" value="Genomic_DNA"/>
</dbReference>
<evidence type="ECO:0000313" key="3">
    <source>
        <dbReference type="Proteomes" id="UP000295573"/>
    </source>
</evidence>
<evidence type="ECO:0000256" key="1">
    <source>
        <dbReference type="SAM" id="MobiDB-lite"/>
    </source>
</evidence>
<feature type="region of interest" description="Disordered" evidence="1">
    <location>
        <begin position="1"/>
        <end position="20"/>
    </location>
</feature>
<dbReference type="RefSeq" id="WP_132154939.1">
    <property type="nucleotide sequence ID" value="NZ_SLWR01000012.1"/>
</dbReference>
<comment type="caution">
    <text evidence="2">The sequence shown here is derived from an EMBL/GenBank/DDBJ whole genome shotgun (WGS) entry which is preliminary data.</text>
</comment>
<gene>
    <name evidence="2" type="ORF">EV646_112190</name>
</gene>
<protein>
    <recommendedName>
        <fullName evidence="4">Phage integrase family protein</fullName>
    </recommendedName>
</protein>
<keyword evidence="3" id="KW-1185">Reference proteome</keyword>
<name>A0A4R2IFY2_9ACTN</name>
<proteinExistence type="predicted"/>
<dbReference type="AlphaFoldDB" id="A0A4R2IFY2"/>
<evidence type="ECO:0000313" key="2">
    <source>
        <dbReference type="EMBL" id="TCO43613.1"/>
    </source>
</evidence>
<accession>A0A4R2IFY2</accession>
<sequence length="62" mass="6706">MPDDPNAVTSRQIADQLGHSRVSMTQDGYLGRKVKNLEAARAMDAVFGRGDAERGWETQSGG</sequence>